<dbReference type="Proteomes" id="UP000887013">
    <property type="component" value="Unassembled WGS sequence"/>
</dbReference>
<comment type="caution">
    <text evidence="2">The sequence shown here is derived from an EMBL/GenBank/DDBJ whole genome shotgun (WGS) entry which is preliminary data.</text>
</comment>
<dbReference type="InterPro" id="IPR013780">
    <property type="entry name" value="Glyco_hydro_b"/>
</dbReference>
<reference evidence="2" key="1">
    <citation type="submission" date="2020-08" db="EMBL/GenBank/DDBJ databases">
        <title>Multicomponent nature underlies the extraordinary mechanical properties of spider dragline silk.</title>
        <authorList>
            <person name="Kono N."/>
            <person name="Nakamura H."/>
            <person name="Mori M."/>
            <person name="Yoshida Y."/>
            <person name="Ohtoshi R."/>
            <person name="Malay A.D."/>
            <person name="Moran D.A.P."/>
            <person name="Tomita M."/>
            <person name="Numata K."/>
            <person name="Arakawa K."/>
        </authorList>
    </citation>
    <scope>NUCLEOTIDE SEQUENCE</scope>
</reference>
<dbReference type="OrthoDB" id="6436438at2759"/>
<accession>A0A8X6MTL7</accession>
<organism evidence="2 3">
    <name type="scientific">Nephila pilipes</name>
    <name type="common">Giant wood spider</name>
    <name type="synonym">Nephila maculata</name>
    <dbReference type="NCBI Taxonomy" id="299642"/>
    <lineage>
        <taxon>Eukaryota</taxon>
        <taxon>Metazoa</taxon>
        <taxon>Ecdysozoa</taxon>
        <taxon>Arthropoda</taxon>
        <taxon>Chelicerata</taxon>
        <taxon>Arachnida</taxon>
        <taxon>Araneae</taxon>
        <taxon>Araneomorphae</taxon>
        <taxon>Entelegynae</taxon>
        <taxon>Araneoidea</taxon>
        <taxon>Nephilidae</taxon>
        <taxon>Nephila</taxon>
    </lineage>
</organism>
<gene>
    <name evidence="2" type="primary">SI</name>
    <name evidence="2" type="ORF">NPIL_62301</name>
</gene>
<proteinExistence type="predicted"/>
<dbReference type="Gene3D" id="2.60.40.1180">
    <property type="entry name" value="Golgi alpha-mannosidase II"/>
    <property type="match status" value="2"/>
</dbReference>
<dbReference type="GO" id="GO:0004553">
    <property type="term" value="F:hydrolase activity, hydrolyzing O-glycosyl compounds"/>
    <property type="evidence" value="ECO:0007669"/>
    <property type="project" value="TreeGrafter"/>
</dbReference>
<feature type="non-terminal residue" evidence="2">
    <location>
        <position position="266"/>
    </location>
</feature>
<dbReference type="Gene3D" id="3.20.20.80">
    <property type="entry name" value="Glycosidases"/>
    <property type="match status" value="1"/>
</dbReference>
<dbReference type="InterPro" id="IPR048395">
    <property type="entry name" value="Glyco_hydro_31_C"/>
</dbReference>
<dbReference type="PANTHER" id="PTHR22762">
    <property type="entry name" value="ALPHA-GLUCOSIDASE"/>
    <property type="match status" value="1"/>
</dbReference>
<keyword evidence="3" id="KW-1185">Reference proteome</keyword>
<evidence type="ECO:0000259" key="1">
    <source>
        <dbReference type="Pfam" id="PF21365"/>
    </source>
</evidence>
<name>A0A8X6MTL7_NEPPI</name>
<dbReference type="SUPFAM" id="SSF51011">
    <property type="entry name" value="Glycosyl hydrolase domain"/>
    <property type="match status" value="1"/>
</dbReference>
<feature type="domain" description="Glycosyl hydrolase family 31 C-terminal" evidence="1">
    <location>
        <begin position="40"/>
        <end position="128"/>
    </location>
</feature>
<evidence type="ECO:0000313" key="3">
    <source>
        <dbReference type="Proteomes" id="UP000887013"/>
    </source>
</evidence>
<dbReference type="PANTHER" id="PTHR22762:SF133">
    <property type="entry name" value="P-TYPE DOMAIN-CONTAINING PROTEIN"/>
    <property type="match status" value="1"/>
</dbReference>
<dbReference type="EMBL" id="BMAW01050860">
    <property type="protein sequence ID" value="GFS77307.1"/>
    <property type="molecule type" value="Genomic_DNA"/>
</dbReference>
<dbReference type="AlphaFoldDB" id="A0A8X6MTL7"/>
<evidence type="ECO:0000313" key="2">
    <source>
        <dbReference type="EMBL" id="GFS77307.1"/>
    </source>
</evidence>
<protein>
    <submittedName>
        <fullName evidence="2">Sucrase-isomaltase, intestinal</fullName>
    </submittedName>
</protein>
<dbReference type="Pfam" id="PF21365">
    <property type="entry name" value="Glyco_hydro_31_3rd"/>
    <property type="match status" value="1"/>
</dbReference>
<sequence>EQDPAVLGDEVKEASKRAVERRYTLNPYLYTLFYRAHVYGYTVVRPLFHEFTKDENTWNNGEQFMWGQCLLISPVLREGENSVRMYLPDTEWWDFNYNESTQESRTGEYIVKGAADNIPLHVRGGCIIPTEDYKLKTYNSDPPKNFTFYVFPLNHEASGDIYLDGLNSIKPVENKKYEVYHFGYKNCSLEIKKTHLWNGDTFDGYVAVIHVFKVQEAKNVYIGSESVSTFSLNDATNVLTINVNKLLAYVQEITWDDGNKNCQMLP</sequence>